<proteinExistence type="predicted"/>
<dbReference type="WBParaSite" id="RSKR_0000583533.1">
    <property type="protein sequence ID" value="RSKR_0000583533.1"/>
    <property type="gene ID" value="RSKR_0000583533"/>
</dbReference>
<accession>A0AC35TZ50</accession>
<sequence length="107" mass="12625">MFGMALAMIIIALGGMRMSTTDIRDFWNWIIIGSGVAIIVGMLLYFMISHMNGIHRRNERRQRYLRDQRRRNLGPQGTTYYKRNHRDTVYVIDVPPPPRYDHLMEGI</sequence>
<name>A0AC35TZ50_9BILA</name>
<evidence type="ECO:0000313" key="2">
    <source>
        <dbReference type="WBParaSite" id="RSKR_0000583533.1"/>
    </source>
</evidence>
<protein>
    <submittedName>
        <fullName evidence="2">PLDc_N domain-containing protein</fullName>
    </submittedName>
</protein>
<reference evidence="2" key="1">
    <citation type="submission" date="2016-11" db="UniProtKB">
        <authorList>
            <consortium name="WormBaseParasite"/>
        </authorList>
    </citation>
    <scope>IDENTIFICATION</scope>
    <source>
        <strain evidence="2">KR3021</strain>
    </source>
</reference>
<evidence type="ECO:0000313" key="1">
    <source>
        <dbReference type="Proteomes" id="UP000095286"/>
    </source>
</evidence>
<dbReference type="Proteomes" id="UP000095286">
    <property type="component" value="Unplaced"/>
</dbReference>
<organism evidence="1 2">
    <name type="scientific">Rhabditophanes sp. KR3021</name>
    <dbReference type="NCBI Taxonomy" id="114890"/>
    <lineage>
        <taxon>Eukaryota</taxon>
        <taxon>Metazoa</taxon>
        <taxon>Ecdysozoa</taxon>
        <taxon>Nematoda</taxon>
        <taxon>Chromadorea</taxon>
        <taxon>Rhabditida</taxon>
        <taxon>Tylenchina</taxon>
        <taxon>Panagrolaimomorpha</taxon>
        <taxon>Strongyloidoidea</taxon>
        <taxon>Alloionematidae</taxon>
        <taxon>Rhabditophanes</taxon>
    </lineage>
</organism>